<feature type="non-terminal residue" evidence="2">
    <location>
        <position position="73"/>
    </location>
</feature>
<gene>
    <name evidence="2" type="ORF">BaRGS_00020485</name>
</gene>
<feature type="non-terminal residue" evidence="2">
    <location>
        <position position="1"/>
    </location>
</feature>
<evidence type="ECO:0000313" key="2">
    <source>
        <dbReference type="EMBL" id="KAK7488326.1"/>
    </source>
</evidence>
<dbReference type="AlphaFoldDB" id="A0ABD0KMK4"/>
<evidence type="ECO:0000313" key="3">
    <source>
        <dbReference type="Proteomes" id="UP001519460"/>
    </source>
</evidence>
<accession>A0ABD0KMK4</accession>
<evidence type="ECO:0000256" key="1">
    <source>
        <dbReference type="SAM" id="MobiDB-lite"/>
    </source>
</evidence>
<comment type="caution">
    <text evidence="2">The sequence shown here is derived from an EMBL/GenBank/DDBJ whole genome shotgun (WGS) entry which is preliminary data.</text>
</comment>
<organism evidence="2 3">
    <name type="scientific">Batillaria attramentaria</name>
    <dbReference type="NCBI Taxonomy" id="370345"/>
    <lineage>
        <taxon>Eukaryota</taxon>
        <taxon>Metazoa</taxon>
        <taxon>Spiralia</taxon>
        <taxon>Lophotrochozoa</taxon>
        <taxon>Mollusca</taxon>
        <taxon>Gastropoda</taxon>
        <taxon>Caenogastropoda</taxon>
        <taxon>Sorbeoconcha</taxon>
        <taxon>Cerithioidea</taxon>
        <taxon>Batillariidae</taxon>
        <taxon>Batillaria</taxon>
    </lineage>
</organism>
<proteinExistence type="predicted"/>
<protein>
    <submittedName>
        <fullName evidence="2">Uncharacterized protein</fullName>
    </submittedName>
</protein>
<name>A0ABD0KMK4_9CAEN</name>
<feature type="region of interest" description="Disordered" evidence="1">
    <location>
        <begin position="28"/>
        <end position="48"/>
    </location>
</feature>
<dbReference type="Proteomes" id="UP001519460">
    <property type="component" value="Unassembled WGS sequence"/>
</dbReference>
<sequence length="73" mass="7943">LVCWHPLTSSPSTRDHSKVCHCSLVAPGSHQHQQLTKRKGTQNGGRAPSVTCANLSTIKTLRPRRSYGPLLLA</sequence>
<reference evidence="2 3" key="1">
    <citation type="journal article" date="2023" name="Sci. Data">
        <title>Genome assembly of the Korean intertidal mud-creeper Batillaria attramentaria.</title>
        <authorList>
            <person name="Patra A.K."/>
            <person name="Ho P.T."/>
            <person name="Jun S."/>
            <person name="Lee S.J."/>
            <person name="Kim Y."/>
            <person name="Won Y.J."/>
        </authorList>
    </citation>
    <scope>NUCLEOTIDE SEQUENCE [LARGE SCALE GENOMIC DNA]</scope>
    <source>
        <strain evidence="2">Wonlab-2016</strain>
    </source>
</reference>
<keyword evidence="3" id="KW-1185">Reference proteome</keyword>
<dbReference type="EMBL" id="JACVVK020000152">
    <property type="protein sequence ID" value="KAK7488326.1"/>
    <property type="molecule type" value="Genomic_DNA"/>
</dbReference>